<feature type="compositionally biased region" description="Basic and acidic residues" evidence="6">
    <location>
        <begin position="719"/>
        <end position="730"/>
    </location>
</feature>
<feature type="region of interest" description="Disordered" evidence="6">
    <location>
        <begin position="134"/>
        <end position="154"/>
    </location>
</feature>
<dbReference type="OrthoDB" id="277931at2759"/>
<feature type="region of interest" description="Disordered" evidence="6">
    <location>
        <begin position="719"/>
        <end position="755"/>
    </location>
</feature>
<dbReference type="GO" id="GO:0016020">
    <property type="term" value="C:membrane"/>
    <property type="evidence" value="ECO:0007669"/>
    <property type="project" value="UniProtKB-SubCell"/>
</dbReference>
<gene>
    <name evidence="8" type="ORF">E0L32_004772</name>
</gene>
<evidence type="ECO:0000256" key="3">
    <source>
        <dbReference type="ARBA" id="ARBA00022692"/>
    </source>
</evidence>
<feature type="compositionally biased region" description="Polar residues" evidence="6">
    <location>
        <begin position="201"/>
        <end position="216"/>
    </location>
</feature>
<evidence type="ECO:0000256" key="2">
    <source>
        <dbReference type="ARBA" id="ARBA00009824"/>
    </source>
</evidence>
<comment type="caution">
    <text evidence="8">The sequence shown here is derived from an EMBL/GenBank/DDBJ whole genome shotgun (WGS) entry which is preliminary data.</text>
</comment>
<evidence type="ECO:0000256" key="7">
    <source>
        <dbReference type="SAM" id="Phobius"/>
    </source>
</evidence>
<dbReference type="Pfam" id="PF05277">
    <property type="entry name" value="DUF726"/>
    <property type="match status" value="1"/>
</dbReference>
<reference evidence="8 9" key="1">
    <citation type="submission" date="2019-06" db="EMBL/GenBank/DDBJ databases">
        <title>Draft genome sequence of the filamentous fungus Phialemoniopsis curvata isolated from diesel fuel.</title>
        <authorList>
            <person name="Varaljay V.A."/>
            <person name="Lyon W.J."/>
            <person name="Crouch A.L."/>
            <person name="Drake C.E."/>
            <person name="Hollomon J.M."/>
            <person name="Nadeau L.J."/>
            <person name="Nunn H.S."/>
            <person name="Stevenson B.S."/>
            <person name="Bojanowski C.L."/>
            <person name="Crookes-Goodson W.J."/>
        </authorList>
    </citation>
    <scope>NUCLEOTIDE SEQUENCE [LARGE SCALE GENOMIC DNA]</scope>
    <source>
        <strain evidence="8 9">D216</strain>
    </source>
</reference>
<feature type="transmembrane region" description="Helical" evidence="7">
    <location>
        <begin position="393"/>
        <end position="415"/>
    </location>
</feature>
<evidence type="ECO:0000256" key="4">
    <source>
        <dbReference type="ARBA" id="ARBA00022989"/>
    </source>
</evidence>
<keyword evidence="3 7" id="KW-0812">Transmembrane</keyword>
<feature type="compositionally biased region" description="Polar residues" evidence="6">
    <location>
        <begin position="141"/>
        <end position="151"/>
    </location>
</feature>
<keyword evidence="9" id="KW-1185">Reference proteome</keyword>
<feature type="transmembrane region" description="Helical" evidence="7">
    <location>
        <begin position="278"/>
        <end position="296"/>
    </location>
</feature>
<evidence type="ECO:0008006" key="10">
    <source>
        <dbReference type="Google" id="ProtNLM"/>
    </source>
</evidence>
<keyword evidence="4 7" id="KW-1133">Transmembrane helix</keyword>
<sequence>MAPSSPQSPNPELNRDPSPPSPISSLSHASDEDTAMAPRHSHRGAGQRPSTPRREADLSDVLTVPQKVELTTLLTDITNSMQQNIVQAFEASNPVASASPKDEPASKGLSWNLAGNMLPTSFDFSKLNLGFTSGAKEPEQDSGQARAASTTKLDDKARAMLDKEEKEALNTTQAELRKEALAYFKKWQAAVLKRVGDISVTKDNQGQQSRPGSSKGPNPKFANKPTSATPAAKSSQAGNQSQHTANSMSVEEADAALLQLYPPTATTLCSLPMARRTLLLHSLLLLVLSLENYSALSRVLLLRLASSLHVPLHVLAEDEVRVAKSLSQAAQKLSGEEATQKRSEENKNARRWKVGIASAAGAALIGVTGGLAAPLVAAGIGSVLGGIGLGTTAAAGLLGTMAESGLVVGTLFGIYGARGAGKMMDSYAKDIQDFAFLPLHGSLRSEFREAKEVPPEDRRLRLVIGISGWLTQKEDIVNPWRALGHESEVYALRWELEALMKMGTSLETVVKSAAWSIAKKEIIARTIFASLLQALWPLSLLRISKIVDNPWSVGMVRADKAGVVLADALLNRVQGERGVTLIGYSLGARVIYTCLMSLAERRAFGIVENVVLMGTPAPSDGRVWTALRSVVAGRVVNVFSENDYILAFLYRTSSIQFGVAGLQRIEGTSGVENVNATELVSGHLRYQYLVGTILRNLGWEDIDLRQVAQDEETLTLVEEKLEQDRRKREGQDEEDEAAQMEKEVKEKNEQQRLRA</sequence>
<dbReference type="InterPro" id="IPR029058">
    <property type="entry name" value="AB_hydrolase_fold"/>
</dbReference>
<dbReference type="PANTHER" id="PTHR17920:SF22">
    <property type="entry name" value="DUF726 DOMAIN PROTEIN (AFU_ORTHOLOGUE AFUA_2G12860)"/>
    <property type="match status" value="1"/>
</dbReference>
<feature type="compositionally biased region" description="Basic and acidic residues" evidence="6">
    <location>
        <begin position="739"/>
        <end position="755"/>
    </location>
</feature>
<dbReference type="InParanoid" id="A0A507B9C3"/>
<protein>
    <recommendedName>
        <fullName evidence="10">DUF726-domain-containing protein</fullName>
    </recommendedName>
</protein>
<dbReference type="InterPro" id="IPR007941">
    <property type="entry name" value="DUF726"/>
</dbReference>
<feature type="region of interest" description="Disordered" evidence="6">
    <location>
        <begin position="201"/>
        <end position="249"/>
    </location>
</feature>
<dbReference type="PANTHER" id="PTHR17920">
    <property type="entry name" value="TRANSMEMBRANE AND COILED-COIL DOMAIN-CONTAINING PROTEIN 4 TMCO4"/>
    <property type="match status" value="1"/>
</dbReference>
<dbReference type="GeneID" id="41972219"/>
<dbReference type="RefSeq" id="XP_030996925.1">
    <property type="nucleotide sequence ID" value="XM_031139219.1"/>
</dbReference>
<name>A0A507B9C3_9PEZI</name>
<dbReference type="SUPFAM" id="SSF53474">
    <property type="entry name" value="alpha/beta-Hydrolases"/>
    <property type="match status" value="1"/>
</dbReference>
<dbReference type="EMBL" id="SKBQ01000023">
    <property type="protein sequence ID" value="TPX15214.1"/>
    <property type="molecule type" value="Genomic_DNA"/>
</dbReference>
<comment type="subcellular location">
    <subcellularLocation>
        <location evidence="1">Membrane</location>
        <topology evidence="1">Multi-pass membrane protein</topology>
    </subcellularLocation>
</comment>
<feature type="transmembrane region" description="Helical" evidence="7">
    <location>
        <begin position="354"/>
        <end position="387"/>
    </location>
</feature>
<feature type="region of interest" description="Disordered" evidence="6">
    <location>
        <begin position="1"/>
        <end position="62"/>
    </location>
</feature>
<proteinExistence type="inferred from homology"/>
<evidence type="ECO:0000313" key="9">
    <source>
        <dbReference type="Proteomes" id="UP000319257"/>
    </source>
</evidence>
<comment type="similarity">
    <text evidence="2">Belongs to the TMCO4 family.</text>
</comment>
<feature type="compositionally biased region" description="Polar residues" evidence="6">
    <location>
        <begin position="224"/>
        <end position="249"/>
    </location>
</feature>
<organism evidence="8 9">
    <name type="scientific">Thyridium curvatum</name>
    <dbReference type="NCBI Taxonomy" id="1093900"/>
    <lineage>
        <taxon>Eukaryota</taxon>
        <taxon>Fungi</taxon>
        <taxon>Dikarya</taxon>
        <taxon>Ascomycota</taxon>
        <taxon>Pezizomycotina</taxon>
        <taxon>Sordariomycetes</taxon>
        <taxon>Sordariomycetidae</taxon>
        <taxon>Thyridiales</taxon>
        <taxon>Thyridiaceae</taxon>
        <taxon>Thyridium</taxon>
    </lineage>
</organism>
<evidence type="ECO:0000313" key="8">
    <source>
        <dbReference type="EMBL" id="TPX15214.1"/>
    </source>
</evidence>
<feature type="compositionally biased region" description="Polar residues" evidence="6">
    <location>
        <begin position="1"/>
        <end position="11"/>
    </location>
</feature>
<dbReference type="AlphaFoldDB" id="A0A507B9C3"/>
<evidence type="ECO:0000256" key="5">
    <source>
        <dbReference type="ARBA" id="ARBA00023136"/>
    </source>
</evidence>
<dbReference type="Proteomes" id="UP000319257">
    <property type="component" value="Unassembled WGS sequence"/>
</dbReference>
<accession>A0A507B9C3</accession>
<evidence type="ECO:0000256" key="6">
    <source>
        <dbReference type="SAM" id="MobiDB-lite"/>
    </source>
</evidence>
<keyword evidence="5 7" id="KW-0472">Membrane</keyword>
<evidence type="ECO:0000256" key="1">
    <source>
        <dbReference type="ARBA" id="ARBA00004141"/>
    </source>
</evidence>
<dbReference type="STRING" id="1093900.A0A507B9C3"/>